<feature type="compositionally biased region" description="Low complexity" evidence="2">
    <location>
        <begin position="690"/>
        <end position="703"/>
    </location>
</feature>
<feature type="compositionally biased region" description="Basic and acidic residues" evidence="2">
    <location>
        <begin position="1560"/>
        <end position="1571"/>
    </location>
</feature>
<feature type="compositionally biased region" description="Acidic residues" evidence="2">
    <location>
        <begin position="56"/>
        <end position="83"/>
    </location>
</feature>
<feature type="compositionally biased region" description="Basic and acidic residues" evidence="2">
    <location>
        <begin position="1462"/>
        <end position="1479"/>
    </location>
</feature>
<feature type="region of interest" description="Disordered" evidence="2">
    <location>
        <begin position="683"/>
        <end position="771"/>
    </location>
</feature>
<feature type="compositionally biased region" description="Low complexity" evidence="2">
    <location>
        <begin position="296"/>
        <end position="308"/>
    </location>
</feature>
<feature type="compositionally biased region" description="Basic and acidic residues" evidence="2">
    <location>
        <begin position="1516"/>
        <end position="1539"/>
    </location>
</feature>
<feature type="compositionally biased region" description="Low complexity" evidence="2">
    <location>
        <begin position="752"/>
        <end position="764"/>
    </location>
</feature>
<feature type="compositionally biased region" description="Polar residues" evidence="2">
    <location>
        <begin position="1635"/>
        <end position="1651"/>
    </location>
</feature>
<feature type="region of interest" description="Disordered" evidence="2">
    <location>
        <begin position="801"/>
        <end position="835"/>
    </location>
</feature>
<feature type="compositionally biased region" description="Basic and acidic residues" evidence="2">
    <location>
        <begin position="84"/>
        <end position="93"/>
    </location>
</feature>
<feature type="coiled-coil region" evidence="1">
    <location>
        <begin position="854"/>
        <end position="883"/>
    </location>
</feature>
<feature type="compositionally biased region" description="Basic and acidic residues" evidence="2">
    <location>
        <begin position="1680"/>
        <end position="1690"/>
    </location>
</feature>
<organism evidence="3">
    <name type="scientific">Chromera velia CCMP2878</name>
    <dbReference type="NCBI Taxonomy" id="1169474"/>
    <lineage>
        <taxon>Eukaryota</taxon>
        <taxon>Sar</taxon>
        <taxon>Alveolata</taxon>
        <taxon>Colpodellida</taxon>
        <taxon>Chromeraceae</taxon>
        <taxon>Chromera</taxon>
    </lineage>
</organism>
<feature type="compositionally biased region" description="Low complexity" evidence="2">
    <location>
        <begin position="1746"/>
        <end position="1757"/>
    </location>
</feature>
<evidence type="ECO:0000313" key="3">
    <source>
        <dbReference type="EMBL" id="CEM48745.1"/>
    </source>
</evidence>
<evidence type="ECO:0008006" key="4">
    <source>
        <dbReference type="Google" id="ProtNLM"/>
    </source>
</evidence>
<proteinExistence type="predicted"/>
<protein>
    <recommendedName>
        <fullName evidence="4">RanBP2-type domain-containing protein</fullName>
    </recommendedName>
</protein>
<reference evidence="3" key="1">
    <citation type="submission" date="2014-11" db="EMBL/GenBank/DDBJ databases">
        <authorList>
            <person name="Otto D Thomas"/>
            <person name="Naeem Raeece"/>
        </authorList>
    </citation>
    <scope>NUCLEOTIDE SEQUENCE</scope>
</reference>
<feature type="compositionally biased region" description="Gly residues" evidence="2">
    <location>
        <begin position="1153"/>
        <end position="1173"/>
    </location>
</feature>
<feature type="compositionally biased region" description="Gly residues" evidence="2">
    <location>
        <begin position="563"/>
        <end position="572"/>
    </location>
</feature>
<accession>A0A0G4HWE5</accession>
<feature type="region of interest" description="Disordered" evidence="2">
    <location>
        <begin position="996"/>
        <end position="1028"/>
    </location>
</feature>
<feature type="region of interest" description="Disordered" evidence="2">
    <location>
        <begin position="363"/>
        <end position="583"/>
    </location>
</feature>
<feature type="compositionally biased region" description="Basic and acidic residues" evidence="2">
    <location>
        <begin position="117"/>
        <end position="128"/>
    </location>
</feature>
<dbReference type="VEuPathDB" id="CryptoDB:Cvel_1436"/>
<keyword evidence="1" id="KW-0175">Coiled coil</keyword>
<evidence type="ECO:0000256" key="2">
    <source>
        <dbReference type="SAM" id="MobiDB-lite"/>
    </source>
</evidence>
<feature type="compositionally biased region" description="Polar residues" evidence="2">
    <location>
        <begin position="1339"/>
        <end position="1352"/>
    </location>
</feature>
<feature type="compositionally biased region" description="Gly residues" evidence="2">
    <location>
        <begin position="498"/>
        <end position="512"/>
    </location>
</feature>
<feature type="compositionally biased region" description="Polar residues" evidence="2">
    <location>
        <begin position="136"/>
        <end position="149"/>
    </location>
</feature>
<dbReference type="EMBL" id="CDMZ01004134">
    <property type="protein sequence ID" value="CEM48745.1"/>
    <property type="molecule type" value="Genomic_DNA"/>
</dbReference>
<sequence>MGRQQAKKGGGDSGSGSASGSKEKPGGGSASARSKSKAKGKARSRQKGRPGAAAAEEAEGDSDDSSGDDEADGDGEEEEDDEIDRLIARDREGGGGGVPRGGLGDERGRGRSGGSRQRSDSGVGERDPLGFLDGLLNNNATEGGTSKNNIGGRGGEPEMVTSRECEKCTYMNLVETKTCLMCESPLPLVPKKVGGTTRTKGEGAASSSSKPSPSSPPGPSRALSPPAGGGGNKKDESESSDSSAEEDSPPPGPRGAAPYGKDPGSSSSPAKGPLSEVRPKADPDATQKAGGGKTDPSTASQQQSPAAAVESTPLHAEGQKEKDEHTGIALASASSHQAKGVVAAFENAPVAAAVASVSIPAGEHTPVSSQETPAAAKQTSATAPEQQQQQQQQQPSRSLEVPTTAAEQQQLFQSGDIELPGMDNPGPSSTGTAGAPLSTGPGGADGTSPQGPAPPHEKERASAERGNETEEIKRNPHASAAGTENGAVSFASPAAAGEGSGGGAQEGGGRDGLCGLAELCGLASGGSAEKKDERGVGDSPLNGSLSFRTAVSEHPPLQTSAAAGGGGQGGGERSSRVGAVSAVPSGSHGKGILFSVCTADIDSDLGTTRGGTGGDVLLSFAANALEEVDTAGNKDQTQKDADEALDARATEVLYRATASEFFVRPERLGELRALAAHVENLEERRRAQASPGPLVVRPSSSSPSPSPPPHHHAVSSSPQQKNPGRALPGSAGGGCRLSPSLPLDREKETALSSTSRGGRGSPTRDANRGCWRSGVSPTAWLDAGGPSLGAPSQASVAVYLERHQQGQRSAEEEDSAGEKEKQNSGDASAQQQPALPTSTEIFEAVEKAREAAALIAEEGRKRREEIERRNAEKKSAMQAVRKRLREEDAALAAVVDSKWKSLDRFVAELLMKVAETRQELRSLAGPAAAAAVRRAVEQTPEGRGPLGCVLEALQLGAVLCRQSWEEVENLCETELMDLGSLTETLRTRARALEEKGEWPQLQLQPHCQSSSGGGGGRQRGDGGESPMASPRVAFAFAETMGEVPEASRDGKALEVAKDQLARLQIFPLAHAAMINKLYEAFLALHILAGRRVSPPAPPPAGEEEFAARGGVPLSYGNEGQRERGWRSENGFHGGFKDESPYGSSSTKRRGTSGTRGPGHFFSGGGGPGGGMFGGEPEREAPPLGGPSASPPSPRVAPARQGQGASTKVASPPRLNSSVPLPTAPAPESAAVPKPPLRGNSELDPLPAPFVARQRERTPGRETHRGAASRSPRKTARETHGSRGPTVIQGGGRLRVQDPSSAFVPDSFDSMQAASSPIEPPPLVGVTGGPPRSHPPPPRNATSSPTRWEQQQTAERRVGLGHYGDMEGDGETAIVFEGGDLPGRPTSPSPCRLMSPDRDRSLSGSPLRQGRGAGREREVSGPSDHSGGEGEDRVVVTLRQMNAGTRTARQKKQGNASGNRNGRGRDIEADLSPHGRRAEPDSAPLPLTYRDYRRSLSPNAVRPLSAATKGGAKLRLHREGERYSSSRERRGSGERDRRPDSPPTNVKIGVALGGYGNLERGSARDDWRHLDTDAGAEAEGEDGGGPGRSPFKPASLSLSLPSDESLGALRRRDSGPPRSALISAGTLEGFDASFRTVRNPTGTKTGNRQGSFPGSRGRGETVPVVVARADGGKGAALAQEDFQRRRDRGDPSRVAPRRSGAPVSTDAVRIAVSTSSLRPEHAAAPTRGGSQLMSRASKPSRRVVRASTDSSESVSVTDLDGARELSGRGASAVRFSRKLADRIRSMVVEKKKGGAAR</sequence>
<feature type="compositionally biased region" description="Polar residues" evidence="2">
    <location>
        <begin position="824"/>
        <end position="835"/>
    </location>
</feature>
<evidence type="ECO:0000256" key="1">
    <source>
        <dbReference type="SAM" id="Coils"/>
    </source>
</evidence>
<feature type="compositionally biased region" description="Low complexity" evidence="2">
    <location>
        <begin position="1588"/>
        <end position="1605"/>
    </location>
</feature>
<feature type="compositionally biased region" description="Basic and acidic residues" evidence="2">
    <location>
        <begin position="455"/>
        <end position="474"/>
    </location>
</feature>
<feature type="compositionally biased region" description="Basic and acidic residues" evidence="2">
    <location>
        <begin position="317"/>
        <end position="326"/>
    </location>
</feature>
<feature type="compositionally biased region" description="Polar residues" evidence="2">
    <location>
        <begin position="1202"/>
        <end position="1219"/>
    </location>
</feature>
<feature type="compositionally biased region" description="Polar residues" evidence="2">
    <location>
        <begin position="366"/>
        <end position="385"/>
    </location>
</feature>
<gene>
    <name evidence="3" type="ORF">Cvel_1436</name>
</gene>
<name>A0A0G4HWE5_9ALVE</name>
<feature type="region of interest" description="Disordered" evidence="2">
    <location>
        <begin position="1094"/>
        <end position="1770"/>
    </location>
</feature>
<feature type="compositionally biased region" description="Low complexity" evidence="2">
    <location>
        <begin position="202"/>
        <end position="212"/>
    </location>
</feature>
<feature type="compositionally biased region" description="Basic and acidic residues" evidence="2">
    <location>
        <begin position="1252"/>
        <end position="1264"/>
    </location>
</feature>
<feature type="region of interest" description="Disordered" evidence="2">
    <location>
        <begin position="181"/>
        <end position="339"/>
    </location>
</feature>
<feature type="region of interest" description="Disordered" evidence="2">
    <location>
        <begin position="1"/>
        <end position="159"/>
    </location>
</feature>
<feature type="compositionally biased region" description="Basic residues" evidence="2">
    <location>
        <begin position="34"/>
        <end position="48"/>
    </location>
</feature>
<feature type="compositionally biased region" description="Low complexity" evidence="2">
    <location>
        <begin position="513"/>
        <end position="527"/>
    </location>
</feature>